<protein>
    <submittedName>
        <fullName evidence="2">Acetyltransferase (GNAT) domain-containing protein</fullName>
    </submittedName>
</protein>
<dbReference type="RefSeq" id="WP_218125938.1">
    <property type="nucleotide sequence ID" value="NZ_FNCN01000019.1"/>
</dbReference>
<organism evidence="2 3">
    <name type="scientific">Sinosporangium album</name>
    <dbReference type="NCBI Taxonomy" id="504805"/>
    <lineage>
        <taxon>Bacteria</taxon>
        <taxon>Bacillati</taxon>
        <taxon>Actinomycetota</taxon>
        <taxon>Actinomycetes</taxon>
        <taxon>Streptosporangiales</taxon>
        <taxon>Streptosporangiaceae</taxon>
        <taxon>Sinosporangium</taxon>
    </lineage>
</organism>
<evidence type="ECO:0000313" key="3">
    <source>
        <dbReference type="Proteomes" id="UP000198923"/>
    </source>
</evidence>
<dbReference type="GO" id="GO:0016747">
    <property type="term" value="F:acyltransferase activity, transferring groups other than amino-acyl groups"/>
    <property type="evidence" value="ECO:0007669"/>
    <property type="project" value="InterPro"/>
</dbReference>
<dbReference type="PANTHER" id="PTHR42791">
    <property type="entry name" value="GNAT FAMILY ACETYLTRANSFERASE"/>
    <property type="match status" value="1"/>
</dbReference>
<dbReference type="InterPro" id="IPR000182">
    <property type="entry name" value="GNAT_dom"/>
</dbReference>
<accession>A0A1G8DYL9</accession>
<dbReference type="PROSITE" id="PS51186">
    <property type="entry name" value="GNAT"/>
    <property type="match status" value="1"/>
</dbReference>
<keyword evidence="2" id="KW-0808">Transferase</keyword>
<dbReference type="PANTHER" id="PTHR42791:SF1">
    <property type="entry name" value="N-ACETYLTRANSFERASE DOMAIN-CONTAINING PROTEIN"/>
    <property type="match status" value="1"/>
</dbReference>
<dbReference type="STRING" id="504805.SAMN05421505_11945"/>
<dbReference type="Pfam" id="PF13508">
    <property type="entry name" value="Acetyltransf_7"/>
    <property type="match status" value="1"/>
</dbReference>
<evidence type="ECO:0000313" key="2">
    <source>
        <dbReference type="EMBL" id="SDH62665.1"/>
    </source>
</evidence>
<name>A0A1G8DYL9_9ACTN</name>
<keyword evidence="3" id="KW-1185">Reference proteome</keyword>
<feature type="domain" description="N-acetyltransferase" evidence="1">
    <location>
        <begin position="57"/>
        <end position="197"/>
    </location>
</feature>
<dbReference type="InterPro" id="IPR052523">
    <property type="entry name" value="Trichothecene_AcTrans"/>
</dbReference>
<gene>
    <name evidence="2" type="ORF">SAMN05421505_11945</name>
</gene>
<dbReference type="SUPFAM" id="SSF55729">
    <property type="entry name" value="Acyl-CoA N-acyltransferases (Nat)"/>
    <property type="match status" value="1"/>
</dbReference>
<sequence>MTEVVHVTDTPGAAEAVGEVIATAFHPGAAQVWAVPPEDIREQVCPPYFAMFAEHAFTYGDVYATSDMSAVGVWFRNTEPYPDPPNLVERAVEIAGPYAERLLAVGDALAARHPHGEPHHYLNFLAVLPGHQGKGLGALLLDAHHGAVDKAGLPAYLEASSLRSRAFYLRHGYHDLGDPIDIPNGGPPMYPMWRPAQS</sequence>
<dbReference type="Gene3D" id="3.40.630.30">
    <property type="match status" value="1"/>
</dbReference>
<dbReference type="AlphaFoldDB" id="A0A1G8DYL9"/>
<dbReference type="InterPro" id="IPR016181">
    <property type="entry name" value="Acyl_CoA_acyltransferase"/>
</dbReference>
<dbReference type="Proteomes" id="UP000198923">
    <property type="component" value="Unassembled WGS sequence"/>
</dbReference>
<reference evidence="2 3" key="1">
    <citation type="submission" date="2016-10" db="EMBL/GenBank/DDBJ databases">
        <authorList>
            <person name="de Groot N.N."/>
        </authorList>
    </citation>
    <scope>NUCLEOTIDE SEQUENCE [LARGE SCALE GENOMIC DNA]</scope>
    <source>
        <strain evidence="2 3">CPCC 201354</strain>
    </source>
</reference>
<dbReference type="CDD" id="cd04301">
    <property type="entry name" value="NAT_SF"/>
    <property type="match status" value="1"/>
</dbReference>
<dbReference type="EMBL" id="FNCN01000019">
    <property type="protein sequence ID" value="SDH62665.1"/>
    <property type="molecule type" value="Genomic_DNA"/>
</dbReference>
<proteinExistence type="predicted"/>
<evidence type="ECO:0000259" key="1">
    <source>
        <dbReference type="PROSITE" id="PS51186"/>
    </source>
</evidence>